<keyword evidence="22" id="KW-1185">Reference proteome</keyword>
<evidence type="ECO:0000256" key="17">
    <source>
        <dbReference type="ARBA" id="ARBA00049902"/>
    </source>
</evidence>
<keyword evidence="18" id="KW-1133">Transmembrane helix</keyword>
<evidence type="ECO:0000259" key="19">
    <source>
        <dbReference type="Pfam" id="PF00905"/>
    </source>
</evidence>
<evidence type="ECO:0000256" key="11">
    <source>
        <dbReference type="ARBA" id="ARBA00022960"/>
    </source>
</evidence>
<dbReference type="GO" id="GO:0005886">
    <property type="term" value="C:plasma membrane"/>
    <property type="evidence" value="ECO:0007669"/>
    <property type="project" value="UniProtKB-SubCell"/>
</dbReference>
<evidence type="ECO:0000256" key="2">
    <source>
        <dbReference type="ARBA" id="ARBA00004752"/>
    </source>
</evidence>
<dbReference type="SUPFAM" id="SSF56601">
    <property type="entry name" value="beta-lactamase/transpeptidase-like"/>
    <property type="match status" value="1"/>
</dbReference>
<evidence type="ECO:0000256" key="3">
    <source>
        <dbReference type="ARBA" id="ARBA00007090"/>
    </source>
</evidence>
<dbReference type="Pfam" id="PF00912">
    <property type="entry name" value="Transgly"/>
    <property type="match status" value="1"/>
</dbReference>
<dbReference type="Gene3D" id="3.40.710.10">
    <property type="entry name" value="DD-peptidase/beta-lactamase superfamily"/>
    <property type="match status" value="2"/>
</dbReference>
<keyword evidence="13 18" id="KW-0472">Membrane</keyword>
<dbReference type="GO" id="GO:0009252">
    <property type="term" value="P:peptidoglycan biosynthetic process"/>
    <property type="evidence" value="ECO:0007669"/>
    <property type="project" value="UniProtKB-KW"/>
</dbReference>
<keyword evidence="9" id="KW-0808">Transferase</keyword>
<evidence type="ECO:0000313" key="22">
    <source>
        <dbReference type="Proteomes" id="UP000256919"/>
    </source>
</evidence>
<keyword evidence="5" id="KW-1003">Cell membrane</keyword>
<evidence type="ECO:0000256" key="4">
    <source>
        <dbReference type="ARBA" id="ARBA00007739"/>
    </source>
</evidence>
<keyword evidence="7" id="KW-0645">Protease</keyword>
<dbReference type="PANTHER" id="PTHR32282">
    <property type="entry name" value="BINDING PROTEIN TRANSPEPTIDASE, PUTATIVE-RELATED"/>
    <property type="match status" value="1"/>
</dbReference>
<dbReference type="Proteomes" id="UP000256919">
    <property type="component" value="Unassembled WGS sequence"/>
</dbReference>
<protein>
    <submittedName>
        <fullName evidence="21">Penicillin-binding protein 1A</fullName>
    </submittedName>
</protein>
<comment type="similarity">
    <text evidence="3">In the C-terminal section; belongs to the transpeptidase family.</text>
</comment>
<evidence type="ECO:0000256" key="15">
    <source>
        <dbReference type="ARBA" id="ARBA00023316"/>
    </source>
</evidence>
<dbReference type="InterPro" id="IPR023346">
    <property type="entry name" value="Lysozyme-like_dom_sf"/>
</dbReference>
<proteinExistence type="inferred from homology"/>
<keyword evidence="18" id="KW-0812">Transmembrane</keyword>
<dbReference type="AlphaFoldDB" id="A0A3D9LMI5"/>
<evidence type="ECO:0000313" key="21">
    <source>
        <dbReference type="EMBL" id="REE08412.1"/>
    </source>
</evidence>
<dbReference type="InterPro" id="IPR036950">
    <property type="entry name" value="PBP_transglycosylase"/>
</dbReference>
<gene>
    <name evidence="21" type="ORF">DFQ09_10791</name>
</gene>
<name>A0A3D9LMI5_9FLAO</name>
<comment type="catalytic activity">
    <reaction evidence="16">
        <text>Preferential cleavage: (Ac)2-L-Lys-D-Ala-|-D-Ala. Also transpeptidation of peptidyl-alanyl moieties that are N-acyl substituents of D-alanine.</text>
        <dbReference type="EC" id="3.4.16.4"/>
    </reaction>
</comment>
<dbReference type="GO" id="GO:0030288">
    <property type="term" value="C:outer membrane-bounded periplasmic space"/>
    <property type="evidence" value="ECO:0007669"/>
    <property type="project" value="TreeGrafter"/>
</dbReference>
<sequence length="785" mass="88831">MAKKKTTKSKSETLDFSKYVRWFWIVFLGGILAVVLVFLLASWGVLGEMPDYTRLENPETNLASEIISSDDQTLGKFYFDDNRTPIGYEDLPKNLVDALIATEDVRHYEHSGIDGRGTLRAFVFLGSKGGASTISQQLARQLFIGVRDKDNTTNAIIQKIQEWVIAIRLERQYTKEEIIAMYFNIYDFGNNGDGIRSASRIYFGKEPRDLDVKESAMLVGMFKNSSLYNPRPHKNPVGVRNRRNVVLAQMAKYDYITETEKDSLQKTELDLNYSPESHREGIATYFREYLRGFMKDWAKDDKNRKPDGDKYDLYTDGLKIFTTIDSRMQQYAENAVNQHMPRLQAEFDNQNTPERNKTAPFLDLSTVEVNKLMSDGMRRGERWRILKKQGKSDKEIEASFQKPTEMRVFKWIDGDASEIDTIMKPIDSMRYYKSFLRTGMMSMDPQTGHVKAWVGGMNYRHFQYDMVKQGKRQVGSTFKPFVYATAIDQLQLSPCDIFPRAPITIEANKFGNPEPWTTKNSDGSYSGEQSLKDALASSTNTITARLMNEVGPQPVVEMARKLGVTSEILPVPAIALGTADISVYEMVAAYSTFANKGVYNKPVMVTRIEDKNGTILYQFVPESKDVLSEEVAYVTVNLMEGVTKAGSGGRLRSKGVDKYNQMYREVMTGYPYDLQNPIAGKTGTTQNQSDGWFMGMVPNLVTGVWVGAEDRAAHFRTITYGQGASMALPIWGLYMNACYADETLEVSKGQFEKPSNLKIDIDCTAKDEGDILDESDGVDNIELDF</sequence>
<keyword evidence="8" id="KW-0328">Glycosyltransferase</keyword>
<dbReference type="EMBL" id="QREI01000007">
    <property type="protein sequence ID" value="REE08412.1"/>
    <property type="molecule type" value="Genomic_DNA"/>
</dbReference>
<keyword evidence="11" id="KW-0133">Cell shape</keyword>
<dbReference type="SUPFAM" id="SSF53955">
    <property type="entry name" value="Lysozyme-like"/>
    <property type="match status" value="1"/>
</dbReference>
<evidence type="ECO:0000256" key="14">
    <source>
        <dbReference type="ARBA" id="ARBA00023268"/>
    </source>
</evidence>
<dbReference type="GO" id="GO:0008955">
    <property type="term" value="F:peptidoglycan glycosyltransferase activity"/>
    <property type="evidence" value="ECO:0007669"/>
    <property type="project" value="UniProtKB-EC"/>
</dbReference>
<evidence type="ECO:0000256" key="16">
    <source>
        <dbReference type="ARBA" id="ARBA00034000"/>
    </source>
</evidence>
<evidence type="ECO:0000256" key="10">
    <source>
        <dbReference type="ARBA" id="ARBA00022801"/>
    </source>
</evidence>
<evidence type="ECO:0000256" key="7">
    <source>
        <dbReference type="ARBA" id="ARBA00022670"/>
    </source>
</evidence>
<evidence type="ECO:0000256" key="5">
    <source>
        <dbReference type="ARBA" id="ARBA00022475"/>
    </source>
</evidence>
<dbReference type="InterPro" id="IPR012338">
    <property type="entry name" value="Beta-lactam/transpept-like"/>
</dbReference>
<dbReference type="PANTHER" id="PTHR32282:SF11">
    <property type="entry name" value="PENICILLIN-BINDING PROTEIN 1B"/>
    <property type="match status" value="1"/>
</dbReference>
<evidence type="ECO:0000256" key="1">
    <source>
        <dbReference type="ARBA" id="ARBA00004236"/>
    </source>
</evidence>
<comment type="catalytic activity">
    <reaction evidence="17">
        <text>[GlcNAc-(1-&gt;4)-Mur2Ac(oyl-L-Ala-gamma-D-Glu-L-Lys-D-Ala-D-Ala)](n)-di-trans,octa-cis-undecaprenyl diphosphate + beta-D-GlcNAc-(1-&gt;4)-Mur2Ac(oyl-L-Ala-gamma-D-Glu-L-Lys-D-Ala-D-Ala)-di-trans,octa-cis-undecaprenyl diphosphate = [GlcNAc-(1-&gt;4)-Mur2Ac(oyl-L-Ala-gamma-D-Glu-L-Lys-D-Ala-D-Ala)](n+1)-di-trans,octa-cis-undecaprenyl diphosphate + di-trans,octa-cis-undecaprenyl diphosphate + H(+)</text>
        <dbReference type="Rhea" id="RHEA:23708"/>
        <dbReference type="Rhea" id="RHEA-COMP:9602"/>
        <dbReference type="Rhea" id="RHEA-COMP:9603"/>
        <dbReference type="ChEBI" id="CHEBI:15378"/>
        <dbReference type="ChEBI" id="CHEBI:58405"/>
        <dbReference type="ChEBI" id="CHEBI:60033"/>
        <dbReference type="ChEBI" id="CHEBI:78435"/>
        <dbReference type="EC" id="2.4.99.28"/>
    </reaction>
</comment>
<dbReference type="GO" id="GO:0008658">
    <property type="term" value="F:penicillin binding"/>
    <property type="evidence" value="ECO:0007669"/>
    <property type="project" value="InterPro"/>
</dbReference>
<keyword evidence="14" id="KW-0511">Multifunctional enzyme</keyword>
<dbReference type="GO" id="GO:0006508">
    <property type="term" value="P:proteolysis"/>
    <property type="evidence" value="ECO:0007669"/>
    <property type="project" value="UniProtKB-KW"/>
</dbReference>
<comment type="pathway">
    <text evidence="2">Cell wall biogenesis; peptidoglycan biosynthesis.</text>
</comment>
<reference evidence="21 22" key="1">
    <citation type="submission" date="2018-07" db="EMBL/GenBank/DDBJ databases">
        <title>Genomic Encyclopedia of Type Strains, Phase III (KMG-III): the genomes of soil and plant-associated and newly described type strains.</title>
        <authorList>
            <person name="Whitman W."/>
        </authorList>
    </citation>
    <scope>NUCLEOTIDE SEQUENCE [LARGE SCALE GENOMIC DNA]</scope>
    <source>
        <strain evidence="21 22">CECT 7948</strain>
    </source>
</reference>
<evidence type="ECO:0000256" key="8">
    <source>
        <dbReference type="ARBA" id="ARBA00022676"/>
    </source>
</evidence>
<dbReference type="OrthoDB" id="9766909at2"/>
<feature type="transmembrane region" description="Helical" evidence="18">
    <location>
        <begin position="21"/>
        <end position="46"/>
    </location>
</feature>
<evidence type="ECO:0000256" key="18">
    <source>
        <dbReference type="SAM" id="Phobius"/>
    </source>
</evidence>
<feature type="domain" description="Glycosyl transferase family 51" evidence="20">
    <location>
        <begin position="72"/>
        <end position="250"/>
    </location>
</feature>
<dbReference type="Pfam" id="PF00905">
    <property type="entry name" value="Transpeptidase"/>
    <property type="match status" value="1"/>
</dbReference>
<comment type="caution">
    <text evidence="21">The sequence shown here is derived from an EMBL/GenBank/DDBJ whole genome shotgun (WGS) entry which is preliminary data.</text>
</comment>
<dbReference type="InterPro" id="IPR001264">
    <property type="entry name" value="Glyco_trans_51"/>
</dbReference>
<evidence type="ECO:0000256" key="12">
    <source>
        <dbReference type="ARBA" id="ARBA00022984"/>
    </source>
</evidence>
<keyword evidence="12" id="KW-0573">Peptidoglycan synthesis</keyword>
<dbReference type="InterPro" id="IPR050396">
    <property type="entry name" value="Glycosyltr_51/Transpeptidase"/>
</dbReference>
<keyword evidence="6" id="KW-0121">Carboxypeptidase</keyword>
<evidence type="ECO:0000256" key="9">
    <source>
        <dbReference type="ARBA" id="ARBA00022679"/>
    </source>
</evidence>
<evidence type="ECO:0000256" key="6">
    <source>
        <dbReference type="ARBA" id="ARBA00022645"/>
    </source>
</evidence>
<dbReference type="GO" id="GO:0008360">
    <property type="term" value="P:regulation of cell shape"/>
    <property type="evidence" value="ECO:0007669"/>
    <property type="project" value="UniProtKB-KW"/>
</dbReference>
<evidence type="ECO:0000256" key="13">
    <source>
        <dbReference type="ARBA" id="ARBA00023136"/>
    </source>
</evidence>
<evidence type="ECO:0000259" key="20">
    <source>
        <dbReference type="Pfam" id="PF00912"/>
    </source>
</evidence>
<keyword evidence="10" id="KW-0378">Hydrolase</keyword>
<dbReference type="Gene3D" id="1.10.3810.10">
    <property type="entry name" value="Biosynthetic peptidoglycan transglycosylase-like"/>
    <property type="match status" value="1"/>
</dbReference>
<comment type="similarity">
    <text evidence="4">In the N-terminal section; belongs to the glycosyltransferase 51 family.</text>
</comment>
<dbReference type="GO" id="GO:0071555">
    <property type="term" value="P:cell wall organization"/>
    <property type="evidence" value="ECO:0007669"/>
    <property type="project" value="UniProtKB-KW"/>
</dbReference>
<feature type="domain" description="Penicillin-binding protein transpeptidase" evidence="19">
    <location>
        <begin position="441"/>
        <end position="699"/>
    </location>
</feature>
<dbReference type="InterPro" id="IPR001460">
    <property type="entry name" value="PCN-bd_Tpept"/>
</dbReference>
<comment type="subcellular location">
    <subcellularLocation>
        <location evidence="1">Cell membrane</location>
    </subcellularLocation>
</comment>
<dbReference type="GO" id="GO:0009002">
    <property type="term" value="F:serine-type D-Ala-D-Ala carboxypeptidase activity"/>
    <property type="evidence" value="ECO:0007669"/>
    <property type="project" value="UniProtKB-EC"/>
</dbReference>
<accession>A0A3D9LMI5</accession>
<dbReference type="RefSeq" id="WP_115811468.1">
    <property type="nucleotide sequence ID" value="NZ_QREI01000007.1"/>
</dbReference>
<organism evidence="21 22">
    <name type="scientific">Winogradskyella pacifica</name>
    <dbReference type="NCBI Taxonomy" id="664642"/>
    <lineage>
        <taxon>Bacteria</taxon>
        <taxon>Pseudomonadati</taxon>
        <taxon>Bacteroidota</taxon>
        <taxon>Flavobacteriia</taxon>
        <taxon>Flavobacteriales</taxon>
        <taxon>Flavobacteriaceae</taxon>
        <taxon>Winogradskyella</taxon>
    </lineage>
</organism>
<keyword evidence="15" id="KW-0961">Cell wall biogenesis/degradation</keyword>